<evidence type="ECO:0000313" key="3">
    <source>
        <dbReference type="Proteomes" id="UP000539473"/>
    </source>
</evidence>
<dbReference type="SUPFAM" id="SSF56784">
    <property type="entry name" value="HAD-like"/>
    <property type="match status" value="1"/>
</dbReference>
<keyword evidence="4" id="KW-1185">Reference proteome</keyword>
<dbReference type="GO" id="GO:0000287">
    <property type="term" value="F:magnesium ion binding"/>
    <property type="evidence" value="ECO:0007669"/>
    <property type="project" value="TreeGrafter"/>
</dbReference>
<dbReference type="PANTHER" id="PTHR10000:SF8">
    <property type="entry name" value="HAD SUPERFAMILY HYDROLASE-LIKE, TYPE 3"/>
    <property type="match status" value="1"/>
</dbReference>
<reference evidence="4" key="2">
    <citation type="journal article" date="2019" name="Int. J. Syst. Evol. Microbiol.">
        <title>The Global Catalogue of Microorganisms (GCM) 10K type strain sequencing project: providing services to taxonomists for standard genome sequencing and annotation.</title>
        <authorList>
            <consortium name="The Broad Institute Genomics Platform"/>
            <consortium name="The Broad Institute Genome Sequencing Center for Infectious Disease"/>
            <person name="Wu L."/>
            <person name="Ma J."/>
        </authorList>
    </citation>
    <scope>NUCLEOTIDE SEQUENCE [LARGE SCALE GENOMIC DNA]</scope>
    <source>
        <strain evidence="4">CGMCC 1.18437</strain>
    </source>
</reference>
<dbReference type="EMBL" id="BNAJ01000005">
    <property type="protein sequence ID" value="GHF45597.1"/>
    <property type="molecule type" value="Genomic_DNA"/>
</dbReference>
<dbReference type="EMBL" id="JACHFK010000005">
    <property type="protein sequence ID" value="MBB5376820.1"/>
    <property type="molecule type" value="Genomic_DNA"/>
</dbReference>
<dbReference type="EC" id="3.6.1.-" evidence="2"/>
<proteinExistence type="predicted"/>
<dbReference type="Proteomes" id="UP000539473">
    <property type="component" value="Unassembled WGS sequence"/>
</dbReference>
<dbReference type="Pfam" id="PF08282">
    <property type="entry name" value="Hydrolase_3"/>
    <property type="match status" value="2"/>
</dbReference>
<sequence length="271" mass="28581">MSSATSAEPPRLLAFDLDGTVVEDGGMRVPARTRGALARLRAQGVAVAVITGRDDVPPDVMDALAPDAVALHTGSLILRGEEVVHQVSLTAGEIAAVQARRPPGGHLLALTRGCVYADLSPLPDVDAWRTRWALAHRPFMPFDPLPAGGVMGLWCFHDDIGTWRAGVEATCPHLPIVGAQPPYMDNMNVSPAGVHKGMALERVAAALDVPLERAWAFGDSDNDLPMFAVAGRAVQVGTLPLLAGHAHHRVEDVSALGAWLDAHVMPGLAAR</sequence>
<keyword evidence="2" id="KW-0378">Hydrolase</keyword>
<evidence type="ECO:0000313" key="2">
    <source>
        <dbReference type="EMBL" id="MBB5376820.1"/>
    </source>
</evidence>
<dbReference type="PANTHER" id="PTHR10000">
    <property type="entry name" value="PHOSPHOSERINE PHOSPHATASE"/>
    <property type="match status" value="1"/>
</dbReference>
<gene>
    <name evidence="1" type="ORF">GCM10017781_22490</name>
    <name evidence="2" type="ORF">HNQ07_002284</name>
</gene>
<dbReference type="AlphaFoldDB" id="A0A7W8NQI3"/>
<dbReference type="GO" id="GO:0016791">
    <property type="term" value="F:phosphatase activity"/>
    <property type="evidence" value="ECO:0007669"/>
    <property type="project" value="TreeGrafter"/>
</dbReference>
<dbReference type="RefSeq" id="WP_184111821.1">
    <property type="nucleotide sequence ID" value="NZ_BNAJ01000005.1"/>
</dbReference>
<accession>A0A7W8NQI3</accession>
<protein>
    <submittedName>
        <fullName evidence="2">HMP-PP phosphatase</fullName>
        <ecNumber evidence="2">3.6.1.-</ecNumber>
    </submittedName>
    <submittedName>
        <fullName evidence="1">Hydrolase</fullName>
    </submittedName>
</protein>
<dbReference type="InterPro" id="IPR036412">
    <property type="entry name" value="HAD-like_sf"/>
</dbReference>
<dbReference type="InterPro" id="IPR023214">
    <property type="entry name" value="HAD_sf"/>
</dbReference>
<dbReference type="Gene3D" id="3.30.1240.10">
    <property type="match status" value="1"/>
</dbReference>
<reference evidence="2 3" key="3">
    <citation type="submission" date="2020-08" db="EMBL/GenBank/DDBJ databases">
        <title>Genomic Encyclopedia of Type Strains, Phase IV (KMG-IV): sequencing the most valuable type-strain genomes for metagenomic binning, comparative biology and taxonomic classification.</title>
        <authorList>
            <person name="Goeker M."/>
        </authorList>
    </citation>
    <scope>NUCLEOTIDE SEQUENCE [LARGE SCALE GENOMIC DNA]</scope>
    <source>
        <strain evidence="2 3">DSM 27521</strain>
    </source>
</reference>
<evidence type="ECO:0000313" key="4">
    <source>
        <dbReference type="Proteomes" id="UP000619376"/>
    </source>
</evidence>
<reference evidence="1" key="4">
    <citation type="submission" date="2024-05" db="EMBL/GenBank/DDBJ databases">
        <authorList>
            <person name="Sun Q."/>
            <person name="Zhou Y."/>
        </authorList>
    </citation>
    <scope>NUCLEOTIDE SEQUENCE</scope>
    <source>
        <strain evidence="1">CGMCC 1.18437</strain>
    </source>
</reference>
<name>A0A7W8NQI3_9DEIO</name>
<dbReference type="Gene3D" id="3.40.50.1000">
    <property type="entry name" value="HAD superfamily/HAD-like"/>
    <property type="match status" value="1"/>
</dbReference>
<dbReference type="GO" id="GO:0005829">
    <property type="term" value="C:cytosol"/>
    <property type="evidence" value="ECO:0007669"/>
    <property type="project" value="TreeGrafter"/>
</dbReference>
<dbReference type="Proteomes" id="UP000619376">
    <property type="component" value="Unassembled WGS sequence"/>
</dbReference>
<organism evidence="2 3">
    <name type="scientific">Deinococcus metalli</name>
    <dbReference type="NCBI Taxonomy" id="1141878"/>
    <lineage>
        <taxon>Bacteria</taxon>
        <taxon>Thermotogati</taxon>
        <taxon>Deinococcota</taxon>
        <taxon>Deinococci</taxon>
        <taxon>Deinococcales</taxon>
        <taxon>Deinococcaceae</taxon>
        <taxon>Deinococcus</taxon>
    </lineage>
</organism>
<comment type="caution">
    <text evidence="2">The sequence shown here is derived from an EMBL/GenBank/DDBJ whole genome shotgun (WGS) entry which is preliminary data.</text>
</comment>
<reference evidence="1" key="1">
    <citation type="journal article" date="2014" name="Int. J. Syst. Evol. Microbiol.">
        <title>Complete genome of a new Firmicutes species belonging to the dominant human colonic microbiota ('Ruminococcus bicirculans') reveals two chromosomes and a selective capacity to utilize plant glucans.</title>
        <authorList>
            <consortium name="NISC Comparative Sequencing Program"/>
            <person name="Wegmann U."/>
            <person name="Louis P."/>
            <person name="Goesmann A."/>
            <person name="Henrissat B."/>
            <person name="Duncan S.H."/>
            <person name="Flint H.J."/>
        </authorList>
    </citation>
    <scope>NUCLEOTIDE SEQUENCE</scope>
    <source>
        <strain evidence="1">CGMCC 1.18437</strain>
    </source>
</reference>
<evidence type="ECO:0000313" key="1">
    <source>
        <dbReference type="EMBL" id="GHF45597.1"/>
    </source>
</evidence>